<gene>
    <name evidence="1" type="ORF">UFOVP449_251</name>
</gene>
<name>A0A6J5MAI8_9CAUD</name>
<dbReference type="EMBL" id="LR796420">
    <property type="protein sequence ID" value="CAB4143688.1"/>
    <property type="molecule type" value="Genomic_DNA"/>
</dbReference>
<accession>A0A6J5MAI8</accession>
<sequence>MKNKRIIKVEIPKEIWDADMSIWNVLFGRRDIVGAWMRSIVDVVNQTKR</sequence>
<evidence type="ECO:0000313" key="1">
    <source>
        <dbReference type="EMBL" id="CAB4143688.1"/>
    </source>
</evidence>
<proteinExistence type="predicted"/>
<organism evidence="1">
    <name type="scientific">uncultured Caudovirales phage</name>
    <dbReference type="NCBI Taxonomy" id="2100421"/>
    <lineage>
        <taxon>Viruses</taxon>
        <taxon>Duplodnaviria</taxon>
        <taxon>Heunggongvirae</taxon>
        <taxon>Uroviricota</taxon>
        <taxon>Caudoviricetes</taxon>
        <taxon>Peduoviridae</taxon>
        <taxon>Maltschvirus</taxon>
        <taxon>Maltschvirus maltsch</taxon>
    </lineage>
</organism>
<reference evidence="1" key="1">
    <citation type="submission" date="2020-04" db="EMBL/GenBank/DDBJ databases">
        <authorList>
            <person name="Chiriac C."/>
            <person name="Salcher M."/>
            <person name="Ghai R."/>
            <person name="Kavagutti S V."/>
        </authorList>
    </citation>
    <scope>NUCLEOTIDE SEQUENCE</scope>
</reference>
<protein>
    <submittedName>
        <fullName evidence="1">Uncharacterized protein</fullName>
    </submittedName>
</protein>